<dbReference type="Pfam" id="PF07519">
    <property type="entry name" value="Tannase"/>
    <property type="match status" value="1"/>
</dbReference>
<comment type="similarity">
    <text evidence="1 8">Belongs to the tannase family.</text>
</comment>
<dbReference type="GO" id="GO:0030600">
    <property type="term" value="F:feruloyl esterase activity"/>
    <property type="evidence" value="ECO:0007669"/>
    <property type="project" value="UniProtKB-ARBA"/>
</dbReference>
<protein>
    <recommendedName>
        <fullName evidence="8">Carboxylic ester hydrolase</fullName>
        <ecNumber evidence="8">3.1.1.-</ecNumber>
    </recommendedName>
</protein>
<keyword evidence="10" id="KW-1185">Reference proteome</keyword>
<keyword evidence="6" id="KW-0106">Calcium</keyword>
<proteinExistence type="inferred from homology"/>
<evidence type="ECO:0000256" key="1">
    <source>
        <dbReference type="ARBA" id="ARBA00006249"/>
    </source>
</evidence>
<evidence type="ECO:0000256" key="7">
    <source>
        <dbReference type="ARBA" id="ARBA00023157"/>
    </source>
</evidence>
<sequence>MPPEATVENVVSVAEGGNWGEGPADEAYPWIPLGLPALCAVTVRVQSSPLSSYRFGLFLPQADQWKGRFLAVGNGGFAGGINWIDMAPGPHHGMASISTDTGHNSTTLDTSWALRNPEGRTNWGWRAMHGSIVLGKALVTAYYNRPISYSYFSGCSTGGRQGLREIQAFPDSFDGALVGAPAWWVSHLNNWITKVGTYNLPTSSPTHIPISLTPFIAAEVQRQCDPQDGVTDSIVSDPLNCHFDPSTLLCPYIHPDVTIVDTNTTCLTPSQLTTLHKVYSDYLSSSTDQLVYPGLTLSSEPQWSLLLGERSPIPFTNTTASSPSPFGTGYAKDFLLDDPAWDWHSYNDSMVTLADEINPGQANANDFAALKAYQAHGGKLMLYHGLADGLVPTKGSLLYYNKTIEAFGGDLDAVTSWFKLLLVPGMQHCWNTDSQVQAPWNFGGATQSAAMGLGQWSVPGYSDARHDAMMGMMEWVEQGKELKEVVATSWNELWNASSGVRRQRPLCVWPGKAVWDRLGDVDDAASWKCEWP</sequence>
<name>A0AA39U3I1_9PEZI</name>
<keyword evidence="5 8" id="KW-0378">Hydrolase</keyword>
<evidence type="ECO:0000256" key="3">
    <source>
        <dbReference type="ARBA" id="ARBA00022723"/>
    </source>
</evidence>
<dbReference type="PANTHER" id="PTHR33938:SF2">
    <property type="entry name" value="CARBOXYLIC ESTER HYDROLASE"/>
    <property type="match status" value="1"/>
</dbReference>
<evidence type="ECO:0000256" key="4">
    <source>
        <dbReference type="ARBA" id="ARBA00022729"/>
    </source>
</evidence>
<accession>A0AA39U3I1</accession>
<dbReference type="SUPFAM" id="SSF53474">
    <property type="entry name" value="alpha/beta-Hydrolases"/>
    <property type="match status" value="1"/>
</dbReference>
<dbReference type="EC" id="3.1.1.-" evidence="8"/>
<evidence type="ECO:0000256" key="8">
    <source>
        <dbReference type="RuleBase" id="RU361238"/>
    </source>
</evidence>
<organism evidence="9 10">
    <name type="scientific">Immersiella caudata</name>
    <dbReference type="NCBI Taxonomy" id="314043"/>
    <lineage>
        <taxon>Eukaryota</taxon>
        <taxon>Fungi</taxon>
        <taxon>Dikarya</taxon>
        <taxon>Ascomycota</taxon>
        <taxon>Pezizomycotina</taxon>
        <taxon>Sordariomycetes</taxon>
        <taxon>Sordariomycetidae</taxon>
        <taxon>Sordariales</taxon>
        <taxon>Lasiosphaeriaceae</taxon>
        <taxon>Immersiella</taxon>
    </lineage>
</organism>
<dbReference type="InterPro" id="IPR011118">
    <property type="entry name" value="Tannase/feruloyl_esterase"/>
</dbReference>
<dbReference type="AlphaFoldDB" id="A0AA39U3I1"/>
<dbReference type="GO" id="GO:0046872">
    <property type="term" value="F:metal ion binding"/>
    <property type="evidence" value="ECO:0007669"/>
    <property type="project" value="UniProtKB-KW"/>
</dbReference>
<keyword evidence="3" id="KW-0479">Metal-binding</keyword>
<evidence type="ECO:0000313" key="9">
    <source>
        <dbReference type="EMBL" id="KAK0610985.1"/>
    </source>
</evidence>
<evidence type="ECO:0000256" key="5">
    <source>
        <dbReference type="ARBA" id="ARBA00022801"/>
    </source>
</evidence>
<comment type="caution">
    <text evidence="9">The sequence shown here is derived from an EMBL/GenBank/DDBJ whole genome shotgun (WGS) entry which is preliminary data.</text>
</comment>
<keyword evidence="4" id="KW-0732">Signal</keyword>
<evidence type="ECO:0000313" key="10">
    <source>
        <dbReference type="Proteomes" id="UP001175000"/>
    </source>
</evidence>
<keyword evidence="7" id="KW-1015">Disulfide bond</keyword>
<dbReference type="Proteomes" id="UP001175000">
    <property type="component" value="Unassembled WGS sequence"/>
</dbReference>
<evidence type="ECO:0000256" key="2">
    <source>
        <dbReference type="ARBA" id="ARBA00022487"/>
    </source>
</evidence>
<dbReference type="PANTHER" id="PTHR33938">
    <property type="entry name" value="FERULOYL ESTERASE B-RELATED"/>
    <property type="match status" value="1"/>
</dbReference>
<evidence type="ECO:0000256" key="6">
    <source>
        <dbReference type="ARBA" id="ARBA00022837"/>
    </source>
</evidence>
<keyword evidence="2" id="KW-0719">Serine esterase</keyword>
<gene>
    <name evidence="9" type="ORF">B0T14DRAFT_540222</name>
</gene>
<dbReference type="InterPro" id="IPR029058">
    <property type="entry name" value="AB_hydrolase_fold"/>
</dbReference>
<reference evidence="9" key="1">
    <citation type="submission" date="2023-06" db="EMBL/GenBank/DDBJ databases">
        <title>Genome-scale phylogeny and comparative genomics of the fungal order Sordariales.</title>
        <authorList>
            <consortium name="Lawrence Berkeley National Laboratory"/>
            <person name="Hensen N."/>
            <person name="Bonometti L."/>
            <person name="Westerberg I."/>
            <person name="Brannstrom I.O."/>
            <person name="Guillou S."/>
            <person name="Cros-Aarteil S."/>
            <person name="Calhoun S."/>
            <person name="Haridas S."/>
            <person name="Kuo A."/>
            <person name="Mondo S."/>
            <person name="Pangilinan J."/>
            <person name="Riley R."/>
            <person name="Labutti K."/>
            <person name="Andreopoulos B."/>
            <person name="Lipzen A."/>
            <person name="Chen C."/>
            <person name="Yanf M."/>
            <person name="Daum C."/>
            <person name="Ng V."/>
            <person name="Clum A."/>
            <person name="Steindorff A."/>
            <person name="Ohm R."/>
            <person name="Martin F."/>
            <person name="Silar P."/>
            <person name="Natvig D."/>
            <person name="Lalanne C."/>
            <person name="Gautier V."/>
            <person name="Ament-Velasquez S.L."/>
            <person name="Kruys A."/>
            <person name="Hutchinson M.I."/>
            <person name="Powell A.J."/>
            <person name="Barry K."/>
            <person name="Miller A.N."/>
            <person name="Grigoriev I.V."/>
            <person name="Debuchy R."/>
            <person name="Gladieux P."/>
            <person name="Thoren M.H."/>
            <person name="Johannesson H."/>
        </authorList>
    </citation>
    <scope>NUCLEOTIDE SEQUENCE</scope>
    <source>
        <strain evidence="9">CBS 606.72</strain>
    </source>
</reference>
<dbReference type="EMBL" id="JAULSU010000007">
    <property type="protein sequence ID" value="KAK0610985.1"/>
    <property type="molecule type" value="Genomic_DNA"/>
</dbReference>